<dbReference type="PANTHER" id="PTHR32251:SF23">
    <property type="entry name" value="3-OXO-5-ALPHA-STEROID 4-DEHYDROGENASE (DUF1295)"/>
    <property type="match status" value="1"/>
</dbReference>
<name>A0AAD3DYN0_9CHLO</name>
<feature type="transmembrane region" description="Helical" evidence="1">
    <location>
        <begin position="15"/>
        <end position="42"/>
    </location>
</feature>
<keyword evidence="1" id="KW-0812">Transmembrane</keyword>
<proteinExistence type="predicted"/>
<keyword evidence="3" id="KW-1185">Reference proteome</keyword>
<evidence type="ECO:0000313" key="3">
    <source>
        <dbReference type="Proteomes" id="UP001054857"/>
    </source>
</evidence>
<accession>A0AAD3DYN0</accession>
<protein>
    <recommendedName>
        <fullName evidence="4">Steroid 5-alpha reductase C-terminal domain-containing protein</fullName>
    </recommendedName>
</protein>
<dbReference type="Proteomes" id="UP001054857">
    <property type="component" value="Unassembled WGS sequence"/>
</dbReference>
<comment type="caution">
    <text evidence="2">The sequence shown here is derived from an EMBL/GenBank/DDBJ whole genome shotgun (WGS) entry which is preliminary data.</text>
</comment>
<keyword evidence="1" id="KW-1133">Transmembrane helix</keyword>
<evidence type="ECO:0008006" key="4">
    <source>
        <dbReference type="Google" id="ProtNLM"/>
    </source>
</evidence>
<dbReference type="GO" id="GO:0016020">
    <property type="term" value="C:membrane"/>
    <property type="evidence" value="ECO:0007669"/>
    <property type="project" value="TreeGrafter"/>
</dbReference>
<dbReference type="AlphaFoldDB" id="A0AAD3DYN0"/>
<keyword evidence="1" id="KW-0472">Membrane</keyword>
<gene>
    <name evidence="2" type="ORF">Agub_g11050</name>
</gene>
<organism evidence="2 3">
    <name type="scientific">Astrephomene gubernaculifera</name>
    <dbReference type="NCBI Taxonomy" id="47775"/>
    <lineage>
        <taxon>Eukaryota</taxon>
        <taxon>Viridiplantae</taxon>
        <taxon>Chlorophyta</taxon>
        <taxon>core chlorophytes</taxon>
        <taxon>Chlorophyceae</taxon>
        <taxon>CS clade</taxon>
        <taxon>Chlamydomonadales</taxon>
        <taxon>Astrephomenaceae</taxon>
        <taxon>Astrephomene</taxon>
    </lineage>
</organism>
<reference evidence="2 3" key="1">
    <citation type="journal article" date="2021" name="Sci. Rep.">
        <title>Genome sequencing of the multicellular alga Astrephomene provides insights into convergent evolution of germ-soma differentiation.</title>
        <authorList>
            <person name="Yamashita S."/>
            <person name="Yamamoto K."/>
            <person name="Matsuzaki R."/>
            <person name="Suzuki S."/>
            <person name="Yamaguchi H."/>
            <person name="Hirooka S."/>
            <person name="Minakuchi Y."/>
            <person name="Miyagishima S."/>
            <person name="Kawachi M."/>
            <person name="Toyoda A."/>
            <person name="Nozaki H."/>
        </authorList>
    </citation>
    <scope>NUCLEOTIDE SEQUENCE [LARGE SCALE GENOMIC DNA]</scope>
    <source>
        <strain evidence="2 3">NIES-4017</strain>
    </source>
</reference>
<evidence type="ECO:0000313" key="2">
    <source>
        <dbReference type="EMBL" id="GFR49028.1"/>
    </source>
</evidence>
<dbReference type="InterPro" id="IPR010721">
    <property type="entry name" value="UstE-like"/>
</dbReference>
<feature type="non-terminal residue" evidence="2">
    <location>
        <position position="1"/>
    </location>
</feature>
<evidence type="ECO:0000256" key="1">
    <source>
        <dbReference type="SAM" id="Phobius"/>
    </source>
</evidence>
<dbReference type="Gene3D" id="1.20.120.1630">
    <property type="match status" value="1"/>
</dbReference>
<dbReference type="PANTHER" id="PTHR32251">
    <property type="entry name" value="3-OXO-5-ALPHA-STEROID 4-DEHYDROGENASE"/>
    <property type="match status" value="1"/>
</dbReference>
<sequence>WSEVRKLMSPPLFELFNLVFVALAQHLLCMLITAPAFVAHVINKTTAATAARSDSINISTSSSSSTSGSGHAAPLTAADWAAAACFAVLLAGEAAADQQQWVFQRRKRQLLEGRQRREGDYRRGFLSSSWLFRFSRHPSFFCEYGMWWAFYALCAALPARCALHWSAAGAVGLTLLFHGGSV</sequence>
<dbReference type="Pfam" id="PF06966">
    <property type="entry name" value="DUF1295"/>
    <property type="match status" value="1"/>
</dbReference>
<feature type="non-terminal residue" evidence="2">
    <location>
        <position position="182"/>
    </location>
</feature>
<dbReference type="EMBL" id="BMAR01000027">
    <property type="protein sequence ID" value="GFR49028.1"/>
    <property type="molecule type" value="Genomic_DNA"/>
</dbReference>